<keyword evidence="6" id="KW-1185">Reference proteome</keyword>
<dbReference type="SMART" id="SM00225">
    <property type="entry name" value="BTB"/>
    <property type="match status" value="1"/>
</dbReference>
<dbReference type="SMART" id="SM00612">
    <property type="entry name" value="Kelch"/>
    <property type="match status" value="5"/>
</dbReference>
<evidence type="ECO:0000256" key="1">
    <source>
        <dbReference type="ARBA" id="ARBA00022441"/>
    </source>
</evidence>
<evidence type="ECO:0000313" key="5">
    <source>
        <dbReference type="EMBL" id="KAK2181771.1"/>
    </source>
</evidence>
<reference evidence="5" key="1">
    <citation type="journal article" date="2023" name="Mol. Biol. Evol.">
        <title>Third-Generation Sequencing Reveals the Adaptive Role of the Epigenome in Three Deep-Sea Polychaetes.</title>
        <authorList>
            <person name="Perez M."/>
            <person name="Aroh O."/>
            <person name="Sun Y."/>
            <person name="Lan Y."/>
            <person name="Juniper S.K."/>
            <person name="Young C.R."/>
            <person name="Angers B."/>
            <person name="Qian P.Y."/>
        </authorList>
    </citation>
    <scope>NUCLEOTIDE SEQUENCE</scope>
    <source>
        <strain evidence="5">R07B-5</strain>
    </source>
</reference>
<dbReference type="InterPro" id="IPR015915">
    <property type="entry name" value="Kelch-typ_b-propeller"/>
</dbReference>
<dbReference type="Pfam" id="PF01344">
    <property type="entry name" value="Kelch_1"/>
    <property type="match status" value="1"/>
</dbReference>
<dbReference type="PANTHER" id="PTHR45632">
    <property type="entry name" value="LD33804P"/>
    <property type="match status" value="1"/>
</dbReference>
<dbReference type="Gene3D" id="2.120.10.80">
    <property type="entry name" value="Kelch-type beta propeller"/>
    <property type="match status" value="1"/>
</dbReference>
<evidence type="ECO:0000256" key="3">
    <source>
        <dbReference type="SAM" id="MobiDB-lite"/>
    </source>
</evidence>
<dbReference type="PANTHER" id="PTHR45632:SF17">
    <property type="entry name" value="KELCH-LIKE PROTEIN 31"/>
    <property type="match status" value="1"/>
</dbReference>
<accession>A0AAD9L2E6</accession>
<feature type="region of interest" description="Disordered" evidence="3">
    <location>
        <begin position="1"/>
        <end position="35"/>
    </location>
</feature>
<evidence type="ECO:0000256" key="2">
    <source>
        <dbReference type="ARBA" id="ARBA00022737"/>
    </source>
</evidence>
<dbReference type="Pfam" id="PF00651">
    <property type="entry name" value="BTB"/>
    <property type="match status" value="1"/>
</dbReference>
<evidence type="ECO:0000313" key="6">
    <source>
        <dbReference type="Proteomes" id="UP001209878"/>
    </source>
</evidence>
<evidence type="ECO:0000259" key="4">
    <source>
        <dbReference type="PROSITE" id="PS50097"/>
    </source>
</evidence>
<comment type="caution">
    <text evidence="5">The sequence shown here is derived from an EMBL/GenBank/DDBJ whole genome shotgun (WGS) entry which is preliminary data.</text>
</comment>
<organism evidence="5 6">
    <name type="scientific">Ridgeia piscesae</name>
    <name type="common">Tubeworm</name>
    <dbReference type="NCBI Taxonomy" id="27915"/>
    <lineage>
        <taxon>Eukaryota</taxon>
        <taxon>Metazoa</taxon>
        <taxon>Spiralia</taxon>
        <taxon>Lophotrochozoa</taxon>
        <taxon>Annelida</taxon>
        <taxon>Polychaeta</taxon>
        <taxon>Sedentaria</taxon>
        <taxon>Canalipalpata</taxon>
        <taxon>Sabellida</taxon>
        <taxon>Siboglinidae</taxon>
        <taxon>Ridgeia</taxon>
    </lineage>
</organism>
<gene>
    <name evidence="5" type="ORF">NP493_382g01022</name>
</gene>
<dbReference type="SUPFAM" id="SSF117281">
    <property type="entry name" value="Kelch motif"/>
    <property type="match status" value="1"/>
</dbReference>
<dbReference type="AlphaFoldDB" id="A0AAD9L2E6"/>
<dbReference type="PROSITE" id="PS50097">
    <property type="entry name" value="BTB"/>
    <property type="match status" value="1"/>
</dbReference>
<dbReference type="Gene3D" id="3.30.710.10">
    <property type="entry name" value="Potassium Channel Kv1.1, Chain A"/>
    <property type="match status" value="1"/>
</dbReference>
<dbReference type="Proteomes" id="UP001209878">
    <property type="component" value="Unassembled WGS sequence"/>
</dbReference>
<feature type="compositionally biased region" description="Basic and acidic residues" evidence="3">
    <location>
        <begin position="13"/>
        <end position="24"/>
    </location>
</feature>
<sequence>MFEDNASHKRRRRDDMSEAGEHDPSVPTLPPAENPQHGMRVLYGLSRLKHEGILCDITLIAEDVRFEVHKVILVACSDYFRSMFTSGMRESNQSEIELKGVSSKGLEKTLEIIYTSTTTLEGDDIFDVIAAATHLQATPVIEFCERNFLSGMTTQNFYDFISTARLYNMDSVLKQIDQFIGLSTISLPLINHTDLVTKVCLQSHFPLINHTDLVTKVCPQSHFPLINHTDLVTKVCPQSHFPLINHTDLVTKVCLQSHFPLINHTDLVTKVCLQSHFPLINHTDLVTKVCLQSHFPLINHTDLVTKVCLQSHFPLINHTDLVTKVCLQSHFPLINHTDLVTKVCLQCHFPLINHTDLVTKVCLQSHFPLINHTDLVTKVCPQCHYPLINHIDLVTKVCPQSHFPLINHTDLVTKVCLQSHFPLINHTDLVTKVCPQSHFPLINHTDLVTKVCLQSHFPLINHTDLVTKVQTIKLMMSMAELRQMVLAALNYHVMPHRQPLHQHIDSQLRCCRKQLVSIGGREIHPHPGLHDEVYVYTSVGDSDFGTTMMAAPCRRHLATLPNALSHMQVVVFSNFLYILGGCTTQCAHGESAVNLVLRYDPRFNTWLQVAPLRCKRAYFFAGVVGSKIYAVGGKFREGSLASNEAYNPETNTWDLIPSLVAPYHAHAGTVHLHNIYISGGYSSNHFTGDLQRFDTQAQRWDDMSPMLTPRGWHVMCTAPNNKLFVFGGCNLNANQQALPVLQSECYDPATDQWSLIAPLATSHKEAACVVHQDHIYVIGGYNVQTKQGQKMASCYDLYTGIWDTLGTLQESKTGVGYCVLDIPTYNLNDVIS</sequence>
<proteinExistence type="predicted"/>
<keyword evidence="1" id="KW-0880">Kelch repeat</keyword>
<dbReference type="InterPro" id="IPR011333">
    <property type="entry name" value="SKP1/BTB/POZ_sf"/>
</dbReference>
<dbReference type="GO" id="GO:0005737">
    <property type="term" value="C:cytoplasm"/>
    <property type="evidence" value="ECO:0007669"/>
    <property type="project" value="UniProtKB-ARBA"/>
</dbReference>
<keyword evidence="2" id="KW-0677">Repeat</keyword>
<feature type="domain" description="BTB" evidence="4">
    <location>
        <begin position="55"/>
        <end position="122"/>
    </location>
</feature>
<dbReference type="InterPro" id="IPR000210">
    <property type="entry name" value="BTB/POZ_dom"/>
</dbReference>
<name>A0AAD9L2E6_RIDPI</name>
<dbReference type="EMBL" id="JAODUO010000382">
    <property type="protein sequence ID" value="KAK2181771.1"/>
    <property type="molecule type" value="Genomic_DNA"/>
</dbReference>
<dbReference type="SUPFAM" id="SSF54695">
    <property type="entry name" value="POZ domain"/>
    <property type="match status" value="1"/>
</dbReference>
<dbReference type="InterPro" id="IPR006652">
    <property type="entry name" value="Kelch_1"/>
</dbReference>
<protein>
    <recommendedName>
        <fullName evidence="4">BTB domain-containing protein</fullName>
    </recommendedName>
</protein>
<dbReference type="Pfam" id="PF24681">
    <property type="entry name" value="Kelch_KLHDC2_KLHL20_DRC7"/>
    <property type="match status" value="1"/>
</dbReference>